<dbReference type="GO" id="GO:0016787">
    <property type="term" value="F:hydrolase activity"/>
    <property type="evidence" value="ECO:0007669"/>
    <property type="project" value="UniProtKB-KW"/>
</dbReference>
<gene>
    <name evidence="2" type="ORF">CALCODRAFT_232331</name>
</gene>
<evidence type="ECO:0000259" key="1">
    <source>
        <dbReference type="Pfam" id="PF12697"/>
    </source>
</evidence>
<dbReference type="InterPro" id="IPR050266">
    <property type="entry name" value="AB_hydrolase_sf"/>
</dbReference>
<dbReference type="InterPro" id="IPR000073">
    <property type="entry name" value="AB_hydrolase_1"/>
</dbReference>
<protein>
    <submittedName>
        <fullName evidence="2">Alpha/beta-hydrolase</fullName>
    </submittedName>
</protein>
<dbReference type="Pfam" id="PF12697">
    <property type="entry name" value="Abhydrolase_6"/>
    <property type="match status" value="1"/>
</dbReference>
<dbReference type="GO" id="GO:0016020">
    <property type="term" value="C:membrane"/>
    <property type="evidence" value="ECO:0007669"/>
    <property type="project" value="TreeGrafter"/>
</dbReference>
<dbReference type="InterPro" id="IPR029058">
    <property type="entry name" value="AB_hydrolase_fold"/>
</dbReference>
<organism evidence="2 3">
    <name type="scientific">Calocera cornea HHB12733</name>
    <dbReference type="NCBI Taxonomy" id="1353952"/>
    <lineage>
        <taxon>Eukaryota</taxon>
        <taxon>Fungi</taxon>
        <taxon>Dikarya</taxon>
        <taxon>Basidiomycota</taxon>
        <taxon>Agaricomycotina</taxon>
        <taxon>Dacrymycetes</taxon>
        <taxon>Dacrymycetales</taxon>
        <taxon>Dacrymycetaceae</taxon>
        <taxon>Calocera</taxon>
    </lineage>
</organism>
<sequence length="359" mass="39222">MEDFKRPSVSRSSSFPFTMCFAWNNAELNVLVPGDDPITIHYGDTGVPKSEQNLPYTTIVAVHGAGFNANIWAPWVKYLPHNVRLIGINRRGFSGSSHIHNQTHDPAINHTVSCARYILDLFAFIKFLVESLKVPEYDSSRGAGGIVLLGWSNGCTYTTGILAVLANKDGLPASFGLPATIWDEYIPVVRSYVTSVLLFEPTGLIMGIPLDRPTWDESLPPAELGRSFVEGILTTVPVEKHASIQPSIDDFTVLTHDLYSWPGADFKEREEVSRLAYTAIPSSIGVGVILCAGTIATTCIHGSQWVIDRCAGQQNATVRIIPGGNHFAMATDPEVFNSAIFSIIRELAIKVNRVALPRA</sequence>
<dbReference type="EMBL" id="KV423948">
    <property type="protein sequence ID" value="KZT58717.1"/>
    <property type="molecule type" value="Genomic_DNA"/>
</dbReference>
<reference evidence="2 3" key="1">
    <citation type="journal article" date="2016" name="Mol. Biol. Evol.">
        <title>Comparative Genomics of Early-Diverging Mushroom-Forming Fungi Provides Insights into the Origins of Lignocellulose Decay Capabilities.</title>
        <authorList>
            <person name="Nagy L.G."/>
            <person name="Riley R."/>
            <person name="Tritt A."/>
            <person name="Adam C."/>
            <person name="Daum C."/>
            <person name="Floudas D."/>
            <person name="Sun H."/>
            <person name="Yadav J.S."/>
            <person name="Pangilinan J."/>
            <person name="Larsson K.H."/>
            <person name="Matsuura K."/>
            <person name="Barry K."/>
            <person name="Labutti K."/>
            <person name="Kuo R."/>
            <person name="Ohm R.A."/>
            <person name="Bhattacharya S.S."/>
            <person name="Shirouzu T."/>
            <person name="Yoshinaga Y."/>
            <person name="Martin F.M."/>
            <person name="Grigoriev I.V."/>
            <person name="Hibbett D.S."/>
        </authorList>
    </citation>
    <scope>NUCLEOTIDE SEQUENCE [LARGE SCALE GENOMIC DNA]</scope>
    <source>
        <strain evidence="2 3">HHB12733</strain>
    </source>
</reference>
<keyword evidence="3" id="KW-1185">Reference proteome</keyword>
<evidence type="ECO:0000313" key="3">
    <source>
        <dbReference type="Proteomes" id="UP000076842"/>
    </source>
</evidence>
<keyword evidence="2" id="KW-0378">Hydrolase</keyword>
<proteinExistence type="predicted"/>
<dbReference type="PANTHER" id="PTHR43798">
    <property type="entry name" value="MONOACYLGLYCEROL LIPASE"/>
    <property type="match status" value="1"/>
</dbReference>
<dbReference type="InParanoid" id="A0A165H0L6"/>
<name>A0A165H0L6_9BASI</name>
<dbReference type="Gene3D" id="3.40.50.1820">
    <property type="entry name" value="alpha/beta hydrolase"/>
    <property type="match status" value="1"/>
</dbReference>
<accession>A0A165H0L6</accession>
<dbReference type="SUPFAM" id="SSF53474">
    <property type="entry name" value="alpha/beta-Hydrolases"/>
    <property type="match status" value="1"/>
</dbReference>
<dbReference type="Proteomes" id="UP000076842">
    <property type="component" value="Unassembled WGS sequence"/>
</dbReference>
<evidence type="ECO:0000313" key="2">
    <source>
        <dbReference type="EMBL" id="KZT58717.1"/>
    </source>
</evidence>
<dbReference type="PANTHER" id="PTHR43798:SF33">
    <property type="entry name" value="HYDROLASE, PUTATIVE (AFU_ORTHOLOGUE AFUA_2G14860)-RELATED"/>
    <property type="match status" value="1"/>
</dbReference>
<feature type="domain" description="AB hydrolase-1" evidence="1">
    <location>
        <begin position="59"/>
        <end position="338"/>
    </location>
</feature>
<dbReference type="AlphaFoldDB" id="A0A165H0L6"/>
<dbReference type="OrthoDB" id="3251587at2759"/>